<evidence type="ECO:0000313" key="3">
    <source>
        <dbReference type="Proteomes" id="UP000605970"/>
    </source>
</evidence>
<sequence>MDIPLLFKMKIFLVILLLFCISFQIIETGNCFKKQTYQTESRKTYCKYIKYIGYRVTFLVAVKKMDDQINVNSAIDRKLLPRLEDTQLATLHFGHLFSTEVLVFIMLGIRNTIAISPAPGNSATYHFLGLPIPVEIPEMYTAEPGDGKEDSQIRSQDSDRQRQNIINLQNFIEEYKQIYGQEYFQLYRNVLGHRVNFHFEHIPSLAQLIANVRYFLVNHSEISTYPRPINDKIGFIIGGIAFGENSFQKFHDKIIENREIEPVWRDYSDNCIVIFSLGTFSNFKGMSIHQLSTMLEVFNQQQNCQFIIRGVKYLQELINNYNYIPNNLHIFSEKIDLKGILEMDTRKEQKDLQNNYIIKI</sequence>
<accession>A0A8S9ZVB5</accession>
<evidence type="ECO:0008006" key="4">
    <source>
        <dbReference type="Google" id="ProtNLM"/>
    </source>
</evidence>
<evidence type="ECO:0000256" key="1">
    <source>
        <dbReference type="SAM" id="SignalP"/>
    </source>
</evidence>
<feature type="chain" id="PRO_5035764065" description="Glucuronosyltransferase" evidence="1">
    <location>
        <begin position="29"/>
        <end position="360"/>
    </location>
</feature>
<evidence type="ECO:0000313" key="2">
    <source>
        <dbReference type="EMBL" id="KAF7637580.1"/>
    </source>
</evidence>
<keyword evidence="1" id="KW-0732">Signal</keyword>
<comment type="caution">
    <text evidence="2">The sequence shown here is derived from an EMBL/GenBank/DDBJ whole genome shotgun (WGS) entry which is preliminary data.</text>
</comment>
<dbReference type="SUPFAM" id="SSF53756">
    <property type="entry name" value="UDP-Glycosyltransferase/glycogen phosphorylase"/>
    <property type="match status" value="1"/>
</dbReference>
<feature type="signal peptide" evidence="1">
    <location>
        <begin position="1"/>
        <end position="28"/>
    </location>
</feature>
<gene>
    <name evidence="2" type="ORF">Mgra_00002838</name>
</gene>
<dbReference type="EMBL" id="JABEBT010000018">
    <property type="protein sequence ID" value="KAF7637580.1"/>
    <property type="molecule type" value="Genomic_DNA"/>
</dbReference>
<dbReference type="AlphaFoldDB" id="A0A8S9ZVB5"/>
<proteinExistence type="predicted"/>
<dbReference type="Proteomes" id="UP000605970">
    <property type="component" value="Unassembled WGS sequence"/>
</dbReference>
<name>A0A8S9ZVB5_9BILA</name>
<keyword evidence="3" id="KW-1185">Reference proteome</keyword>
<reference evidence="2" key="1">
    <citation type="journal article" date="2020" name="Ecol. Evol.">
        <title>Genome structure and content of the rice root-knot nematode (Meloidogyne graminicola).</title>
        <authorList>
            <person name="Phan N.T."/>
            <person name="Danchin E.G.J."/>
            <person name="Klopp C."/>
            <person name="Perfus-Barbeoch L."/>
            <person name="Kozlowski D.K."/>
            <person name="Koutsovoulos G.D."/>
            <person name="Lopez-Roques C."/>
            <person name="Bouchez O."/>
            <person name="Zahm M."/>
            <person name="Besnard G."/>
            <person name="Bellafiore S."/>
        </authorList>
    </citation>
    <scope>NUCLEOTIDE SEQUENCE</scope>
    <source>
        <strain evidence="2">VN-18</strain>
    </source>
</reference>
<organism evidence="2 3">
    <name type="scientific">Meloidogyne graminicola</name>
    <dbReference type="NCBI Taxonomy" id="189291"/>
    <lineage>
        <taxon>Eukaryota</taxon>
        <taxon>Metazoa</taxon>
        <taxon>Ecdysozoa</taxon>
        <taxon>Nematoda</taxon>
        <taxon>Chromadorea</taxon>
        <taxon>Rhabditida</taxon>
        <taxon>Tylenchina</taxon>
        <taxon>Tylenchomorpha</taxon>
        <taxon>Tylenchoidea</taxon>
        <taxon>Meloidogynidae</taxon>
        <taxon>Meloidogyninae</taxon>
        <taxon>Meloidogyne</taxon>
    </lineage>
</organism>
<protein>
    <recommendedName>
        <fullName evidence="4">Glucuronosyltransferase</fullName>
    </recommendedName>
</protein>